<organism evidence="2 3">
    <name type="scientific">Giardia intestinalis</name>
    <name type="common">Giardia lamblia</name>
    <dbReference type="NCBI Taxonomy" id="5741"/>
    <lineage>
        <taxon>Eukaryota</taxon>
        <taxon>Metamonada</taxon>
        <taxon>Diplomonadida</taxon>
        <taxon>Hexamitidae</taxon>
        <taxon>Giardiinae</taxon>
        <taxon>Giardia</taxon>
    </lineage>
</organism>
<evidence type="ECO:0000313" key="3">
    <source>
        <dbReference type="Proteomes" id="UP000018320"/>
    </source>
</evidence>
<comment type="caution">
    <text evidence="2">The sequence shown here is derived from an EMBL/GenBank/DDBJ whole genome shotgun (WGS) entry which is preliminary data.</text>
</comment>
<dbReference type="EMBL" id="AHGT01000080">
    <property type="protein sequence ID" value="ESU35499.1"/>
    <property type="molecule type" value="Genomic_DNA"/>
</dbReference>
<feature type="chain" id="PRO_5004753108" evidence="1">
    <location>
        <begin position="27"/>
        <end position="58"/>
    </location>
</feature>
<accession>V6T9R6</accession>
<sequence>MKASWPFLAMSSILVGLAALPPHVQPKTMADVRTGHIADLRDSSSSVLARLFREAWAW</sequence>
<proteinExistence type="predicted"/>
<dbReference type="AlphaFoldDB" id="V6T9R6"/>
<feature type="signal peptide" evidence="1">
    <location>
        <begin position="1"/>
        <end position="26"/>
    </location>
</feature>
<reference evidence="2 3" key="2">
    <citation type="journal article" date="2013" name="Genome Biol. Evol.">
        <title>Genome sequencing of Giardia lamblia genotypes A2 and B isolates (DH and GS) and comparative analysis with the genomes of genotypes A1 and E (WB and Pig).</title>
        <authorList>
            <person name="Adam R.D."/>
            <person name="Dahlstrom E.W."/>
            <person name="Martens C.A."/>
            <person name="Bruno D.P."/>
            <person name="Barbian K.D."/>
            <person name="Ricklefs S.M."/>
            <person name="Hernandez M.M."/>
            <person name="Narla N.P."/>
            <person name="Patel R.B."/>
            <person name="Porcella S.F."/>
            <person name="Nash T.E."/>
        </authorList>
    </citation>
    <scope>NUCLEOTIDE SEQUENCE [LARGE SCALE GENOMIC DNA]</scope>
    <source>
        <strain evidence="2 3">DH</strain>
    </source>
</reference>
<reference evidence="3" key="1">
    <citation type="submission" date="2012-02" db="EMBL/GenBank/DDBJ databases">
        <title>Genome sequencing of Giardia lamblia Genotypes A2 and B isolates (DH and GS) and comparative analysis with the genomes of Genotypes A1 and E (WB and Pig).</title>
        <authorList>
            <person name="Adam R."/>
            <person name="Dahlstrom E."/>
            <person name="Martens C."/>
            <person name="Bruno D."/>
            <person name="Barbian K."/>
            <person name="Porcella S.F."/>
            <person name="Nash T."/>
        </authorList>
    </citation>
    <scope>NUCLEOTIDE SEQUENCE</scope>
    <source>
        <strain evidence="3">DH</strain>
    </source>
</reference>
<gene>
    <name evidence="2" type="ORF">DHA2_153891</name>
</gene>
<dbReference type="VEuPathDB" id="GiardiaDB:DHA2_153891"/>
<dbReference type="Proteomes" id="UP000018320">
    <property type="component" value="Unassembled WGS sequence"/>
</dbReference>
<evidence type="ECO:0000256" key="1">
    <source>
        <dbReference type="SAM" id="SignalP"/>
    </source>
</evidence>
<evidence type="ECO:0000313" key="2">
    <source>
        <dbReference type="EMBL" id="ESU35499.1"/>
    </source>
</evidence>
<protein>
    <submittedName>
        <fullName evidence="2">Uncharacterized protein</fullName>
    </submittedName>
</protein>
<name>V6T9R6_GIAIN</name>
<keyword evidence="1" id="KW-0732">Signal</keyword>